<dbReference type="Proteomes" id="UP001642409">
    <property type="component" value="Unassembled WGS sequence"/>
</dbReference>
<accession>A0AA86NWJ8</accession>
<dbReference type="EMBL" id="CATOUU010000380">
    <property type="protein sequence ID" value="CAI9927485.1"/>
    <property type="molecule type" value="Genomic_DNA"/>
</dbReference>
<gene>
    <name evidence="1" type="ORF">HINF_LOCUS15130</name>
    <name evidence="2" type="ORF">HINF_LOCUS2043</name>
</gene>
<keyword evidence="3" id="KW-1185">Reference proteome</keyword>
<evidence type="ECO:0000313" key="3">
    <source>
        <dbReference type="Proteomes" id="UP001642409"/>
    </source>
</evidence>
<evidence type="ECO:0000313" key="1">
    <source>
        <dbReference type="EMBL" id="CAI9927485.1"/>
    </source>
</evidence>
<dbReference type="EMBL" id="CAXDID020000003">
    <property type="protein sequence ID" value="CAL5972714.1"/>
    <property type="molecule type" value="Genomic_DNA"/>
</dbReference>
<reference evidence="1" key="1">
    <citation type="submission" date="2023-06" db="EMBL/GenBank/DDBJ databases">
        <authorList>
            <person name="Kurt Z."/>
        </authorList>
    </citation>
    <scope>NUCLEOTIDE SEQUENCE</scope>
</reference>
<protein>
    <submittedName>
        <fullName evidence="2">Hypothetical_protein</fullName>
    </submittedName>
</protein>
<comment type="caution">
    <text evidence="1">The sequence shown here is derived from an EMBL/GenBank/DDBJ whole genome shotgun (WGS) entry which is preliminary data.</text>
</comment>
<name>A0AA86NWJ8_9EUKA</name>
<evidence type="ECO:0000313" key="2">
    <source>
        <dbReference type="EMBL" id="CAL5972714.1"/>
    </source>
</evidence>
<proteinExistence type="predicted"/>
<organism evidence="1">
    <name type="scientific">Hexamita inflata</name>
    <dbReference type="NCBI Taxonomy" id="28002"/>
    <lineage>
        <taxon>Eukaryota</taxon>
        <taxon>Metamonada</taxon>
        <taxon>Diplomonadida</taxon>
        <taxon>Hexamitidae</taxon>
        <taxon>Hexamitinae</taxon>
        <taxon>Hexamita</taxon>
    </lineage>
</organism>
<reference evidence="2 3" key="2">
    <citation type="submission" date="2024-07" db="EMBL/GenBank/DDBJ databases">
        <authorList>
            <person name="Akdeniz Z."/>
        </authorList>
    </citation>
    <scope>NUCLEOTIDE SEQUENCE [LARGE SCALE GENOMIC DNA]</scope>
</reference>
<sequence length="166" mass="19190">MNHEAEFRKLLTAHEDRQAVRGFRFIFQKLVSQNQLSHENELILAQGIVNMIALSELGRNEKNYIPDVNAMINSIVFDSNVVNLLQQIIISINQEFWMTACDYLNKLDALLKDALFTQVKNKCNQFLESKYNKLNQAQQRKQGQALNAEKIVQEVKGLVDKQQKLI</sequence>
<dbReference type="AlphaFoldDB" id="A0AA86NWJ8"/>